<evidence type="ECO:0000256" key="6">
    <source>
        <dbReference type="SAM" id="MobiDB-lite"/>
    </source>
</evidence>
<dbReference type="GO" id="GO:0022857">
    <property type="term" value="F:transmembrane transporter activity"/>
    <property type="evidence" value="ECO:0007669"/>
    <property type="project" value="InterPro"/>
</dbReference>
<evidence type="ECO:0000313" key="9">
    <source>
        <dbReference type="Proteomes" id="UP000641932"/>
    </source>
</evidence>
<keyword evidence="5 7" id="KW-0472">Membrane</keyword>
<reference evidence="8" key="1">
    <citation type="journal article" date="2014" name="Int. J. Syst. Evol. Microbiol.">
        <title>Complete genome sequence of Corynebacterium casei LMG S-19264T (=DSM 44701T), isolated from a smear-ripened cheese.</title>
        <authorList>
            <consortium name="US DOE Joint Genome Institute (JGI-PGF)"/>
            <person name="Walter F."/>
            <person name="Albersmeier A."/>
            <person name="Kalinowski J."/>
            <person name="Ruckert C."/>
        </authorList>
    </citation>
    <scope>NUCLEOTIDE SEQUENCE</scope>
    <source>
        <strain evidence="8">CGMCC 4.7201</strain>
    </source>
</reference>
<dbReference type="RefSeq" id="WP_189133029.1">
    <property type="nucleotide sequence ID" value="NZ_BMMS01000016.1"/>
</dbReference>
<dbReference type="Pfam" id="PF13520">
    <property type="entry name" value="AA_permease_2"/>
    <property type="match status" value="1"/>
</dbReference>
<evidence type="ECO:0000256" key="3">
    <source>
        <dbReference type="ARBA" id="ARBA00022692"/>
    </source>
</evidence>
<reference evidence="8" key="2">
    <citation type="submission" date="2020-09" db="EMBL/GenBank/DDBJ databases">
        <authorList>
            <person name="Sun Q."/>
            <person name="Zhou Y."/>
        </authorList>
    </citation>
    <scope>NUCLEOTIDE SEQUENCE</scope>
    <source>
        <strain evidence="8">CGMCC 4.7201</strain>
    </source>
</reference>
<feature type="transmembrane region" description="Helical" evidence="7">
    <location>
        <begin position="394"/>
        <end position="420"/>
    </location>
</feature>
<feature type="transmembrane region" description="Helical" evidence="7">
    <location>
        <begin position="270"/>
        <end position="291"/>
    </location>
</feature>
<keyword evidence="4 7" id="KW-1133">Transmembrane helix</keyword>
<feature type="transmembrane region" description="Helical" evidence="7">
    <location>
        <begin position="321"/>
        <end position="346"/>
    </location>
</feature>
<evidence type="ECO:0000256" key="2">
    <source>
        <dbReference type="ARBA" id="ARBA00022448"/>
    </source>
</evidence>
<feature type="transmembrane region" description="Helical" evidence="7">
    <location>
        <begin position="229"/>
        <end position="250"/>
    </location>
</feature>
<evidence type="ECO:0000256" key="5">
    <source>
        <dbReference type="ARBA" id="ARBA00023136"/>
    </source>
</evidence>
<feature type="region of interest" description="Disordered" evidence="6">
    <location>
        <begin position="1"/>
        <end position="20"/>
    </location>
</feature>
<evidence type="ECO:0000256" key="7">
    <source>
        <dbReference type="SAM" id="Phobius"/>
    </source>
</evidence>
<evidence type="ECO:0000256" key="1">
    <source>
        <dbReference type="ARBA" id="ARBA00004141"/>
    </source>
</evidence>
<dbReference type="InterPro" id="IPR002293">
    <property type="entry name" value="AA/rel_permease1"/>
</dbReference>
<keyword evidence="2" id="KW-0813">Transport</keyword>
<comment type="subcellular location">
    <subcellularLocation>
        <location evidence="1">Membrane</location>
        <topology evidence="1">Multi-pass membrane protein</topology>
    </subcellularLocation>
</comment>
<keyword evidence="3 7" id="KW-0812">Transmembrane</keyword>
<evidence type="ECO:0000256" key="4">
    <source>
        <dbReference type="ARBA" id="ARBA00022989"/>
    </source>
</evidence>
<dbReference type="PIRSF" id="PIRSF006060">
    <property type="entry name" value="AA_transporter"/>
    <property type="match status" value="1"/>
</dbReference>
<evidence type="ECO:0000313" key="8">
    <source>
        <dbReference type="EMBL" id="GGO91434.1"/>
    </source>
</evidence>
<proteinExistence type="predicted"/>
<dbReference type="PANTHER" id="PTHR45649">
    <property type="entry name" value="AMINO-ACID PERMEASE BAT1"/>
    <property type="match status" value="1"/>
</dbReference>
<protein>
    <submittedName>
        <fullName evidence="8">Amino acid permease</fullName>
    </submittedName>
</protein>
<organism evidence="8 9">
    <name type="scientific">Wenjunlia tyrosinilytica</name>
    <dbReference type="NCBI Taxonomy" id="1544741"/>
    <lineage>
        <taxon>Bacteria</taxon>
        <taxon>Bacillati</taxon>
        <taxon>Actinomycetota</taxon>
        <taxon>Actinomycetes</taxon>
        <taxon>Kitasatosporales</taxon>
        <taxon>Streptomycetaceae</taxon>
        <taxon>Wenjunlia</taxon>
    </lineage>
</organism>
<dbReference type="EMBL" id="BMMS01000016">
    <property type="protein sequence ID" value="GGO91434.1"/>
    <property type="molecule type" value="Genomic_DNA"/>
</dbReference>
<dbReference type="Proteomes" id="UP000641932">
    <property type="component" value="Unassembled WGS sequence"/>
</dbReference>
<feature type="transmembrane region" description="Helical" evidence="7">
    <location>
        <begin position="72"/>
        <end position="93"/>
    </location>
</feature>
<accession>A0A917ZTX9</accession>
<feature type="transmembrane region" description="Helical" evidence="7">
    <location>
        <begin position="441"/>
        <end position="462"/>
    </location>
</feature>
<feature type="transmembrane region" description="Helical" evidence="7">
    <location>
        <begin position="477"/>
        <end position="499"/>
    </location>
</feature>
<dbReference type="Gene3D" id="1.20.1740.10">
    <property type="entry name" value="Amino acid/polyamine transporter I"/>
    <property type="match status" value="1"/>
</dbReference>
<keyword evidence="9" id="KW-1185">Reference proteome</keyword>
<gene>
    <name evidence="8" type="ORF">GCM10012280_39270</name>
</gene>
<feature type="region of interest" description="Disordered" evidence="6">
    <location>
        <begin position="514"/>
        <end position="542"/>
    </location>
</feature>
<sequence>MTSGSAPEKSGTPRAPGADDAELNEFGYKQELKRSLGNFHTFAAGISYISILTGTFQLFYFGYGHGGPSYWWSWPMVFCGQLMVALCFCELAARYPVAGSIYNWSKRLSNPHIAWLAGWIMLVATIVTLAAVVLAYQITLPRISSVFQVVGSGQGKNDFAANAVLLGAVLIAFSTLVNAFGVKLMARINSAGVLVELIAACVLIGLLAAHVTRGPGVLTDTNGTGEGWYMGYFGAFLVASLASAYVLYGFDTASSLGEESKDPGRNAPRAILRALCASFVIGGLILLFAILSVEDTKAKQLSTEGLQYVVISVLGDTLGKALLWCVVIAVTVCVLAVHTAGVRMAFAMARDNNLPGSSVMARVSPRFGTPLLPAVLIGVLAVGILVININQPQIFSIVTSLAIVMIYMAYLLVTGPMLVARIRGRWSSADALPGRFSLGRFGFAVNLLAVLWGFGMTVNLAWPRREVYNATEPHHWYLQWGAILFIGIVGVGGFAYYWFVQRHRTGVLAEHAAPVAGPEPSGRHRRGPGTAPGNAAPDSSSD</sequence>
<feature type="transmembrane region" description="Helical" evidence="7">
    <location>
        <begin position="39"/>
        <end position="60"/>
    </location>
</feature>
<feature type="transmembrane region" description="Helical" evidence="7">
    <location>
        <begin position="367"/>
        <end position="388"/>
    </location>
</feature>
<name>A0A917ZTX9_9ACTN</name>
<dbReference type="PANTHER" id="PTHR45649:SF26">
    <property type="entry name" value="OS04G0435100 PROTEIN"/>
    <property type="match status" value="1"/>
</dbReference>
<feature type="transmembrane region" description="Helical" evidence="7">
    <location>
        <begin position="159"/>
        <end position="179"/>
    </location>
</feature>
<dbReference type="AlphaFoldDB" id="A0A917ZTX9"/>
<feature type="transmembrane region" description="Helical" evidence="7">
    <location>
        <begin position="113"/>
        <end position="139"/>
    </location>
</feature>
<comment type="caution">
    <text evidence="8">The sequence shown here is derived from an EMBL/GenBank/DDBJ whole genome shotgun (WGS) entry which is preliminary data.</text>
</comment>
<feature type="transmembrane region" description="Helical" evidence="7">
    <location>
        <begin position="191"/>
        <end position="209"/>
    </location>
</feature>
<dbReference type="GO" id="GO:0016020">
    <property type="term" value="C:membrane"/>
    <property type="evidence" value="ECO:0007669"/>
    <property type="project" value="UniProtKB-SubCell"/>
</dbReference>